<gene>
    <name evidence="9" type="ORF">JCGZ_16358</name>
</gene>
<dbReference type="MEROPS" id="S10.004"/>
<dbReference type="SUPFAM" id="SSF53474">
    <property type="entry name" value="alpha/beta-Hydrolases"/>
    <property type="match status" value="1"/>
</dbReference>
<dbReference type="PROSITE" id="PS00560">
    <property type="entry name" value="CARBOXYPEPT_SER_HIS"/>
    <property type="match status" value="1"/>
</dbReference>
<dbReference type="InterPro" id="IPR001563">
    <property type="entry name" value="Peptidase_S10"/>
</dbReference>
<dbReference type="FunFam" id="3.40.50.11320:FF:000002">
    <property type="entry name" value="Carboxypeptidase"/>
    <property type="match status" value="1"/>
</dbReference>
<keyword evidence="10" id="KW-1185">Reference proteome</keyword>
<sequence>MDTIQHIAECTLKICDAQILEPKCTLASPKPKGLKWGRKFFDDTPIDIALSSEEVPDNWCRNSNYVLSYIWANDEGVQEALHIRNGTITDWKRCNKTLAYEYDLLSTVFYHKELLTAGYRALVYSGDHDMLIPYTGTVTWINSLNLTMSDGWRPWFVEGQIAGFTVKYSRDVGDGLTFATVKGGGHTAPEYKPKECLAMVDRWLSYYGM</sequence>
<evidence type="ECO:0000256" key="5">
    <source>
        <dbReference type="ARBA" id="ARBA00022729"/>
    </source>
</evidence>
<evidence type="ECO:0000256" key="3">
    <source>
        <dbReference type="ARBA" id="ARBA00022645"/>
    </source>
</evidence>
<organism evidence="9 10">
    <name type="scientific">Jatropha curcas</name>
    <name type="common">Barbados nut</name>
    <dbReference type="NCBI Taxonomy" id="180498"/>
    <lineage>
        <taxon>Eukaryota</taxon>
        <taxon>Viridiplantae</taxon>
        <taxon>Streptophyta</taxon>
        <taxon>Embryophyta</taxon>
        <taxon>Tracheophyta</taxon>
        <taxon>Spermatophyta</taxon>
        <taxon>Magnoliopsida</taxon>
        <taxon>eudicotyledons</taxon>
        <taxon>Gunneridae</taxon>
        <taxon>Pentapetalae</taxon>
        <taxon>rosids</taxon>
        <taxon>fabids</taxon>
        <taxon>Malpighiales</taxon>
        <taxon>Euphorbiaceae</taxon>
        <taxon>Crotonoideae</taxon>
        <taxon>Jatropheae</taxon>
        <taxon>Jatropha</taxon>
    </lineage>
</organism>
<dbReference type="GO" id="GO:0005576">
    <property type="term" value="C:extracellular region"/>
    <property type="evidence" value="ECO:0007669"/>
    <property type="project" value="UniProtKB-SubCell"/>
</dbReference>
<evidence type="ECO:0000256" key="4">
    <source>
        <dbReference type="ARBA" id="ARBA00022670"/>
    </source>
</evidence>
<dbReference type="OrthoDB" id="443318at2759"/>
<dbReference type="GO" id="GO:0016747">
    <property type="term" value="F:acyltransferase activity, transferring groups other than amino-acyl groups"/>
    <property type="evidence" value="ECO:0007669"/>
    <property type="project" value="TreeGrafter"/>
</dbReference>
<dbReference type="Pfam" id="PF00450">
    <property type="entry name" value="Peptidase_S10"/>
    <property type="match status" value="1"/>
</dbReference>
<keyword evidence="8" id="KW-0325">Glycoprotein</keyword>
<evidence type="ECO:0000313" key="9">
    <source>
        <dbReference type="EMBL" id="KDP44525.1"/>
    </source>
</evidence>
<dbReference type="AlphaFoldDB" id="A0A067LIR4"/>
<protein>
    <submittedName>
        <fullName evidence="9">Uncharacterized protein</fullName>
    </submittedName>
</protein>
<dbReference type="GO" id="GO:0004185">
    <property type="term" value="F:serine-type carboxypeptidase activity"/>
    <property type="evidence" value="ECO:0007669"/>
    <property type="project" value="InterPro"/>
</dbReference>
<evidence type="ECO:0000256" key="6">
    <source>
        <dbReference type="ARBA" id="ARBA00022801"/>
    </source>
</evidence>
<keyword evidence="4" id="KW-0645">Protease</keyword>
<evidence type="ECO:0000256" key="1">
    <source>
        <dbReference type="ARBA" id="ARBA00004613"/>
    </source>
</evidence>
<evidence type="ECO:0000313" key="10">
    <source>
        <dbReference type="Proteomes" id="UP000027138"/>
    </source>
</evidence>
<dbReference type="InterPro" id="IPR029058">
    <property type="entry name" value="AB_hydrolase_fold"/>
</dbReference>
<keyword evidence="5" id="KW-0732">Signal</keyword>
<comment type="similarity">
    <text evidence="2">Belongs to the peptidase S10 family.</text>
</comment>
<keyword evidence="7" id="KW-1015">Disulfide bond</keyword>
<evidence type="ECO:0000256" key="2">
    <source>
        <dbReference type="ARBA" id="ARBA00009431"/>
    </source>
</evidence>
<dbReference type="Proteomes" id="UP000027138">
    <property type="component" value="Unassembled WGS sequence"/>
</dbReference>
<dbReference type="Gene3D" id="3.40.50.1820">
    <property type="entry name" value="alpha/beta hydrolase"/>
    <property type="match status" value="1"/>
</dbReference>
<dbReference type="GO" id="GO:0019748">
    <property type="term" value="P:secondary metabolic process"/>
    <property type="evidence" value="ECO:0007669"/>
    <property type="project" value="TreeGrafter"/>
</dbReference>
<dbReference type="InterPro" id="IPR033124">
    <property type="entry name" value="Ser_caboxypep_his_AS"/>
</dbReference>
<dbReference type="GO" id="GO:0006508">
    <property type="term" value="P:proteolysis"/>
    <property type="evidence" value="ECO:0007669"/>
    <property type="project" value="UniProtKB-KW"/>
</dbReference>
<dbReference type="PANTHER" id="PTHR11802:SF310">
    <property type="entry name" value="SERINE CARBOXYPEPTIDASE-LIKE 18"/>
    <property type="match status" value="1"/>
</dbReference>
<keyword evidence="3" id="KW-0121">Carboxypeptidase</keyword>
<keyword evidence="6" id="KW-0378">Hydrolase</keyword>
<accession>A0A067LIR4</accession>
<evidence type="ECO:0000256" key="8">
    <source>
        <dbReference type="ARBA" id="ARBA00023180"/>
    </source>
</evidence>
<reference evidence="9 10" key="1">
    <citation type="journal article" date="2014" name="PLoS ONE">
        <title>Global Analysis of Gene Expression Profiles in Physic Nut (Jatropha curcas L.) Seedlings Exposed to Salt Stress.</title>
        <authorList>
            <person name="Zhang L."/>
            <person name="Zhang C."/>
            <person name="Wu P."/>
            <person name="Chen Y."/>
            <person name="Li M."/>
            <person name="Jiang H."/>
            <person name="Wu G."/>
        </authorList>
    </citation>
    <scope>NUCLEOTIDE SEQUENCE [LARGE SCALE GENOMIC DNA]</scope>
    <source>
        <strain evidence="10">cv. GZQX0401</strain>
        <tissue evidence="9">Young leaves</tissue>
    </source>
</reference>
<evidence type="ECO:0000256" key="7">
    <source>
        <dbReference type="ARBA" id="ARBA00023157"/>
    </source>
</evidence>
<comment type="subcellular location">
    <subcellularLocation>
        <location evidence="1">Secreted</location>
    </subcellularLocation>
</comment>
<dbReference type="EMBL" id="KK914251">
    <property type="protein sequence ID" value="KDP44525.1"/>
    <property type="molecule type" value="Genomic_DNA"/>
</dbReference>
<name>A0A067LIR4_JATCU</name>
<dbReference type="PANTHER" id="PTHR11802">
    <property type="entry name" value="SERINE PROTEASE FAMILY S10 SERINE CARBOXYPEPTIDASE"/>
    <property type="match status" value="1"/>
</dbReference>
<proteinExistence type="inferred from homology"/>